<reference evidence="8" key="2">
    <citation type="journal article" date="2021" name="PeerJ">
        <title>Extensive microbial diversity within the chicken gut microbiome revealed by metagenomics and culture.</title>
        <authorList>
            <person name="Gilroy R."/>
            <person name="Ravi A."/>
            <person name="Getino M."/>
            <person name="Pursley I."/>
            <person name="Horton D.L."/>
            <person name="Alikhan N.F."/>
            <person name="Baker D."/>
            <person name="Gharbi K."/>
            <person name="Hall N."/>
            <person name="Watson M."/>
            <person name="Adriaenssens E.M."/>
            <person name="Foster-Nyarko E."/>
            <person name="Jarju S."/>
            <person name="Secka A."/>
            <person name="Antonio M."/>
            <person name="Oren A."/>
            <person name="Chaudhuri R.R."/>
            <person name="La Ragione R."/>
            <person name="Hildebrand F."/>
            <person name="Pallen M.J."/>
        </authorList>
    </citation>
    <scope>NUCLEOTIDE SEQUENCE</scope>
    <source>
        <strain evidence="8">ChiSjej1B19-3389</strain>
    </source>
</reference>
<dbReference type="InterPro" id="IPR053924">
    <property type="entry name" value="RecX_HTH_2nd"/>
</dbReference>
<dbReference type="InterPro" id="IPR036388">
    <property type="entry name" value="WH-like_DNA-bd_sf"/>
</dbReference>
<comment type="subcellular location">
    <subcellularLocation>
        <location evidence="1 5">Cytoplasm</location>
    </subcellularLocation>
</comment>
<organism evidence="8 9">
    <name type="scientific">Candidatus Scatavimonas merdigallinarum</name>
    <dbReference type="NCBI Taxonomy" id="2840914"/>
    <lineage>
        <taxon>Bacteria</taxon>
        <taxon>Bacillati</taxon>
        <taxon>Bacillota</taxon>
        <taxon>Clostridia</taxon>
        <taxon>Eubacteriales</taxon>
        <taxon>Oscillospiraceae</taxon>
        <taxon>Oscillospiraceae incertae sedis</taxon>
        <taxon>Candidatus Scatavimonas</taxon>
    </lineage>
</organism>
<evidence type="ECO:0000313" key="8">
    <source>
        <dbReference type="EMBL" id="HIQ80933.1"/>
    </source>
</evidence>
<gene>
    <name evidence="5" type="primary">recX</name>
    <name evidence="8" type="ORF">IAD32_06580</name>
</gene>
<dbReference type="PANTHER" id="PTHR33602">
    <property type="entry name" value="REGULATORY PROTEIN RECX FAMILY PROTEIN"/>
    <property type="match status" value="1"/>
</dbReference>
<dbReference type="AlphaFoldDB" id="A0A9D1CUW0"/>
<comment type="function">
    <text evidence="5">Modulates RecA activity.</text>
</comment>
<feature type="domain" description="RecX first three-helical" evidence="7">
    <location>
        <begin position="59"/>
        <end position="96"/>
    </location>
</feature>
<evidence type="ECO:0000256" key="3">
    <source>
        <dbReference type="ARBA" id="ARBA00018111"/>
    </source>
</evidence>
<comment type="caution">
    <text evidence="8">The sequence shown here is derived from an EMBL/GenBank/DDBJ whole genome shotgun (WGS) entry which is preliminary data.</text>
</comment>
<dbReference type="GO" id="GO:0005737">
    <property type="term" value="C:cytoplasm"/>
    <property type="evidence" value="ECO:0007669"/>
    <property type="project" value="UniProtKB-SubCell"/>
</dbReference>
<dbReference type="InterPro" id="IPR053926">
    <property type="entry name" value="RecX_HTH_1st"/>
</dbReference>
<evidence type="ECO:0000259" key="7">
    <source>
        <dbReference type="Pfam" id="PF21982"/>
    </source>
</evidence>
<evidence type="ECO:0000259" key="6">
    <source>
        <dbReference type="Pfam" id="PF02631"/>
    </source>
</evidence>
<accession>A0A9D1CUW0</accession>
<dbReference type="GO" id="GO:0006282">
    <property type="term" value="P:regulation of DNA repair"/>
    <property type="evidence" value="ECO:0007669"/>
    <property type="project" value="UniProtKB-UniRule"/>
</dbReference>
<dbReference type="EMBL" id="DVFW01000028">
    <property type="protein sequence ID" value="HIQ80933.1"/>
    <property type="molecule type" value="Genomic_DNA"/>
</dbReference>
<comment type="similarity">
    <text evidence="2 5">Belongs to the RecX family.</text>
</comment>
<protein>
    <recommendedName>
        <fullName evidence="3 5">Regulatory protein RecX</fullName>
    </recommendedName>
</protein>
<dbReference type="Pfam" id="PF21982">
    <property type="entry name" value="RecX_HTH1"/>
    <property type="match status" value="1"/>
</dbReference>
<dbReference type="HAMAP" id="MF_01114">
    <property type="entry name" value="RecX"/>
    <property type="match status" value="1"/>
</dbReference>
<keyword evidence="4 5" id="KW-0963">Cytoplasm</keyword>
<name>A0A9D1CUW0_9FIRM</name>
<dbReference type="Proteomes" id="UP000886787">
    <property type="component" value="Unassembled WGS sequence"/>
</dbReference>
<sequence>MQITLLKPCRKSMCAVYIDGEYALKLDMQTLQENHIAQGDTLTDEQLKTLIDQSDLRRAKEKALWLLSYRDHSRKELVDKMKHTCSQQAAQAAADRMEQLGLVDDQAFARRYARELIYKKRLAPRAALYKMREKGIDRELAQAVLQECTVSASEQIHALLRGKYAGKLCDEKSCRRTVAALQRMGYNWGDIRPVLEEYVQADGQYE</sequence>
<dbReference type="Gene3D" id="1.10.10.10">
    <property type="entry name" value="Winged helix-like DNA-binding domain superfamily/Winged helix DNA-binding domain"/>
    <property type="match status" value="2"/>
</dbReference>
<dbReference type="InterPro" id="IPR003783">
    <property type="entry name" value="Regulatory_RecX"/>
</dbReference>
<reference evidence="8" key="1">
    <citation type="submission" date="2020-10" db="EMBL/GenBank/DDBJ databases">
        <authorList>
            <person name="Gilroy R."/>
        </authorList>
    </citation>
    <scope>NUCLEOTIDE SEQUENCE</scope>
    <source>
        <strain evidence="8">ChiSjej1B19-3389</strain>
    </source>
</reference>
<feature type="domain" description="RecX second three-helical" evidence="6">
    <location>
        <begin position="104"/>
        <end position="145"/>
    </location>
</feature>
<proteinExistence type="inferred from homology"/>
<evidence type="ECO:0000256" key="1">
    <source>
        <dbReference type="ARBA" id="ARBA00004496"/>
    </source>
</evidence>
<evidence type="ECO:0000256" key="2">
    <source>
        <dbReference type="ARBA" id="ARBA00009695"/>
    </source>
</evidence>
<evidence type="ECO:0000313" key="9">
    <source>
        <dbReference type="Proteomes" id="UP000886787"/>
    </source>
</evidence>
<dbReference type="Pfam" id="PF02631">
    <property type="entry name" value="RecX_HTH2"/>
    <property type="match status" value="1"/>
</dbReference>
<evidence type="ECO:0000256" key="5">
    <source>
        <dbReference type="HAMAP-Rule" id="MF_01114"/>
    </source>
</evidence>
<evidence type="ECO:0000256" key="4">
    <source>
        <dbReference type="ARBA" id="ARBA00022490"/>
    </source>
</evidence>
<dbReference type="PANTHER" id="PTHR33602:SF1">
    <property type="entry name" value="REGULATORY PROTEIN RECX FAMILY PROTEIN"/>
    <property type="match status" value="1"/>
</dbReference>